<evidence type="ECO:0000259" key="4">
    <source>
        <dbReference type="PROSITE" id="PS50109"/>
    </source>
</evidence>
<proteinExistence type="predicted"/>
<evidence type="ECO:0000256" key="3">
    <source>
        <dbReference type="SAM" id="SignalP"/>
    </source>
</evidence>
<sequence>MINSLRYCLILPVLFLFSVSTAAAENYRFYKLTLENGLSSNSVYRIEQDSTGYMWFGTFSGLGRYDGREVRTYKPEPGVPGSISSPVIFDLHEDSKGRLWVGTDGGGLNLYNRDSDDFTLFSHDAGDRTSVSSNNVYAICEDSSGRLWFGTGGAGLNLFNEEERNFRIFRASDGGQTLDSDVIRSLLCDSEGRLWVGTQGGGLAFMEEEGRFVNFRHDKSDSLSISSDNVRTILEDSAGHLWIGTEGGGLNLFNRGAGTFGVVANPELEDPLHYSVRSIREDRDGHLWIGTEGQGIFIIDREGNILSSIRHEKGNSDSLSKDKIRHIFIDRNGLVWIGTRDGGVNRFNPRTIGFTNREIENVRALYEDSEKRIWIGSDGGGLYSLSEKGVIEKNRALLSNDQVYALLEDSAGNLWVGTDGGGLNRIDGETGEVDTFLYEPDNPDSLGSNTVWSLLEDSTRTLWIGTEGGGLNAWNTRTGSFSRYISIPEENSTLNGNSIRCIYEDKDRVLWVGTWDGGLNRYNRESGTFVRYSRDPLRALSLSDSSVNTIFEDSKRRLWIGTAAGGLNLMNREDETFTHYTGNEGLAGDNIFSILEDGDGYLWISTDRGLTRFNPDTGDTLNFGESDGLPGNEFSINASVFLHSGEMVFGGPRGINRFFPRKVEVNRSIPPVVITDVQVMNESLTIGSEKPLVLPHGDSILAFHFAVLDFAAPERNRYAVLMEGLQKEWTSLENQNSMVYNNLPPGDYIFRVKGADNNGIWNDEGASLPVTVLPPWWKTPLFFIILLASVALAVYLIVRSRLNRLEEKNRELREYSIHIQDVREEERTWVAREVHDQLGQTLSALKMEIYRNGSEQRDSMLGLVNMSLESVKDLSTRLRPKVLDNLCTGEAVSWLVRDFSSHTGITINRDIEERMVVENEEIKTALFRICQEVLTNVIRHSGADSVNVYLAVRGESAILKIADNGCGIAEEALEKTRSFGIRGIKERCRYLNGQCRISVNEKGGTTVRVSIPMKRKGEN</sequence>
<dbReference type="GO" id="GO:0000155">
    <property type="term" value="F:phosphorelay sensor kinase activity"/>
    <property type="evidence" value="ECO:0007669"/>
    <property type="project" value="InterPro"/>
</dbReference>
<dbReference type="InterPro" id="IPR005467">
    <property type="entry name" value="His_kinase_dom"/>
</dbReference>
<dbReference type="PANTHER" id="PTHR43547">
    <property type="entry name" value="TWO-COMPONENT HISTIDINE KINASE"/>
    <property type="match status" value="1"/>
</dbReference>
<evidence type="ECO:0000313" key="6">
    <source>
        <dbReference type="Proteomes" id="UP000587760"/>
    </source>
</evidence>
<keyword evidence="5" id="KW-0808">Transferase</keyword>
<dbReference type="InterPro" id="IPR011110">
    <property type="entry name" value="Reg_prop"/>
</dbReference>
<dbReference type="PROSITE" id="PS50109">
    <property type="entry name" value="HIS_KIN"/>
    <property type="match status" value="1"/>
</dbReference>
<dbReference type="Pfam" id="PF07495">
    <property type="entry name" value="Y_Y_Y"/>
    <property type="match status" value="1"/>
</dbReference>
<dbReference type="GO" id="GO:0016020">
    <property type="term" value="C:membrane"/>
    <property type="evidence" value="ECO:0007669"/>
    <property type="project" value="InterPro"/>
</dbReference>
<keyword evidence="5" id="KW-0418">Kinase</keyword>
<evidence type="ECO:0000256" key="1">
    <source>
        <dbReference type="ARBA" id="ARBA00022553"/>
    </source>
</evidence>
<feature type="transmembrane region" description="Helical" evidence="2">
    <location>
        <begin position="776"/>
        <end position="798"/>
    </location>
</feature>
<dbReference type="RefSeq" id="WP_184746133.1">
    <property type="nucleotide sequence ID" value="NZ_JACHGJ010000002.1"/>
</dbReference>
<dbReference type="InterPro" id="IPR015943">
    <property type="entry name" value="WD40/YVTN_repeat-like_dom_sf"/>
</dbReference>
<dbReference type="InterPro" id="IPR036890">
    <property type="entry name" value="HATPase_C_sf"/>
</dbReference>
<dbReference type="Pfam" id="PF07494">
    <property type="entry name" value="Reg_prop"/>
    <property type="match status" value="13"/>
</dbReference>
<dbReference type="Proteomes" id="UP000587760">
    <property type="component" value="Unassembled WGS sequence"/>
</dbReference>
<organism evidence="5 6">
    <name type="scientific">Spirochaeta isovalerica</name>
    <dbReference type="NCBI Taxonomy" id="150"/>
    <lineage>
        <taxon>Bacteria</taxon>
        <taxon>Pseudomonadati</taxon>
        <taxon>Spirochaetota</taxon>
        <taxon>Spirochaetia</taxon>
        <taxon>Spirochaetales</taxon>
        <taxon>Spirochaetaceae</taxon>
        <taxon>Spirochaeta</taxon>
    </lineage>
</organism>
<evidence type="ECO:0000313" key="5">
    <source>
        <dbReference type="EMBL" id="MBB6480212.1"/>
    </source>
</evidence>
<dbReference type="SUPFAM" id="SSF63829">
    <property type="entry name" value="Calcium-dependent phosphotriesterase"/>
    <property type="match status" value="3"/>
</dbReference>
<dbReference type="InterPro" id="IPR011712">
    <property type="entry name" value="Sig_transdc_His_kin_sub3_dim/P"/>
</dbReference>
<feature type="chain" id="PRO_5032765918" evidence="3">
    <location>
        <begin position="24"/>
        <end position="1019"/>
    </location>
</feature>
<keyword evidence="2" id="KW-0812">Transmembrane</keyword>
<reference evidence="5 6" key="1">
    <citation type="submission" date="2020-08" db="EMBL/GenBank/DDBJ databases">
        <title>Genomic Encyclopedia of Type Strains, Phase IV (KMG-IV): sequencing the most valuable type-strain genomes for metagenomic binning, comparative biology and taxonomic classification.</title>
        <authorList>
            <person name="Goeker M."/>
        </authorList>
    </citation>
    <scope>NUCLEOTIDE SEQUENCE [LARGE SCALE GENOMIC DNA]</scope>
    <source>
        <strain evidence="5 6">DSM 2461</strain>
    </source>
</reference>
<dbReference type="InterPro" id="IPR011123">
    <property type="entry name" value="Y_Y_Y"/>
</dbReference>
<keyword evidence="2" id="KW-0472">Membrane</keyword>
<dbReference type="InterPro" id="IPR003594">
    <property type="entry name" value="HATPase_dom"/>
</dbReference>
<accession>A0A841RCT9</accession>
<dbReference type="GO" id="GO:0046983">
    <property type="term" value="F:protein dimerization activity"/>
    <property type="evidence" value="ECO:0007669"/>
    <property type="project" value="InterPro"/>
</dbReference>
<dbReference type="InterPro" id="IPR013783">
    <property type="entry name" value="Ig-like_fold"/>
</dbReference>
<feature type="domain" description="Histidine kinase" evidence="4">
    <location>
        <begin position="833"/>
        <end position="1015"/>
    </location>
</feature>
<dbReference type="PANTHER" id="PTHR43547:SF2">
    <property type="entry name" value="HYBRID SIGNAL TRANSDUCTION HISTIDINE KINASE C"/>
    <property type="match status" value="1"/>
</dbReference>
<dbReference type="SMART" id="SM00387">
    <property type="entry name" value="HATPase_c"/>
    <property type="match status" value="1"/>
</dbReference>
<keyword evidence="2" id="KW-1133">Transmembrane helix</keyword>
<name>A0A841RCT9_9SPIO</name>
<dbReference type="Gene3D" id="3.30.565.10">
    <property type="entry name" value="Histidine kinase-like ATPase, C-terminal domain"/>
    <property type="match status" value="1"/>
</dbReference>
<gene>
    <name evidence="5" type="ORF">HNR50_001870</name>
</gene>
<protein>
    <submittedName>
        <fullName evidence="5">Ligand-binding sensor domain-containing protein/signal transduction histidine kinase</fullName>
    </submittedName>
</protein>
<dbReference type="AlphaFoldDB" id="A0A841RCT9"/>
<dbReference type="Pfam" id="PF02518">
    <property type="entry name" value="HATPase_c"/>
    <property type="match status" value="1"/>
</dbReference>
<dbReference type="Pfam" id="PF07730">
    <property type="entry name" value="HisKA_3"/>
    <property type="match status" value="1"/>
</dbReference>
<dbReference type="EMBL" id="JACHGJ010000002">
    <property type="protein sequence ID" value="MBB6480212.1"/>
    <property type="molecule type" value="Genomic_DNA"/>
</dbReference>
<dbReference type="Gene3D" id="2.60.40.10">
    <property type="entry name" value="Immunoglobulins"/>
    <property type="match status" value="1"/>
</dbReference>
<dbReference type="CDD" id="cd16917">
    <property type="entry name" value="HATPase_UhpB-NarQ-NarX-like"/>
    <property type="match status" value="1"/>
</dbReference>
<keyword evidence="6" id="KW-1185">Reference proteome</keyword>
<dbReference type="Gene3D" id="2.130.10.10">
    <property type="entry name" value="YVTN repeat-like/Quinoprotein amine dehydrogenase"/>
    <property type="match status" value="5"/>
</dbReference>
<dbReference type="SUPFAM" id="SSF55874">
    <property type="entry name" value="ATPase domain of HSP90 chaperone/DNA topoisomerase II/histidine kinase"/>
    <property type="match status" value="1"/>
</dbReference>
<keyword evidence="3" id="KW-0732">Signal</keyword>
<feature type="signal peptide" evidence="3">
    <location>
        <begin position="1"/>
        <end position="23"/>
    </location>
</feature>
<comment type="caution">
    <text evidence="5">The sequence shown here is derived from an EMBL/GenBank/DDBJ whole genome shotgun (WGS) entry which is preliminary data.</text>
</comment>
<evidence type="ECO:0000256" key="2">
    <source>
        <dbReference type="SAM" id="Phobius"/>
    </source>
</evidence>
<dbReference type="Gene3D" id="1.20.5.1930">
    <property type="match status" value="1"/>
</dbReference>
<keyword evidence="1" id="KW-0597">Phosphoprotein</keyword>